<dbReference type="GeneID" id="89498016"/>
<reference evidence="1 2" key="1">
    <citation type="submission" date="2013-03" db="EMBL/GenBank/DDBJ databases">
        <title>Assembly of a new bacterial strain Brevibacillus borstelensis AK1.</title>
        <authorList>
            <person name="Rajan I."/>
            <person name="PoliReddy D."/>
            <person name="Sugumar T."/>
            <person name="Rathinam K."/>
            <person name="Alqarawi S."/>
            <person name="Khalil A.B."/>
            <person name="Sivakumar N."/>
        </authorList>
    </citation>
    <scope>NUCLEOTIDE SEQUENCE [LARGE SCALE GENOMIC DNA]</scope>
    <source>
        <strain evidence="1 2">AK1</strain>
    </source>
</reference>
<dbReference type="InterPro" id="IPR019989">
    <property type="entry name" value="CRISPR-assoc_Csx13_N"/>
</dbReference>
<dbReference type="NCBIfam" id="TIGR03485">
    <property type="entry name" value="cas_csx13_N"/>
    <property type="match status" value="1"/>
</dbReference>
<gene>
    <name evidence="1" type="ORF">I532_18157</name>
</gene>
<keyword evidence="2" id="KW-1185">Reference proteome</keyword>
<sequence length="510" mass="58427">MQEWKEFRLNDPGMGPYHRAGLAGLTASLVMLGKWNALPAALDSFEYDEQKLSMSGFQPTAESLHSLLQAVYRLNDDGLFDFPVLESWGPFQKAELQKLYLGSFLQHPSARKAEGKQKEKNSPLDEKKLEYSYLPLRDFIHRDQATCQRIAEAVAKQKSMDIAGWALPGGIVKHNAVQETGLKESPEKFFLLLFAPLGCLFFQGHAGLSNGERDKRTQTLVAVPRPRQLRSFVDLLLRFYERTGSERASGKVPLIRVQGVKEAALQAAMLLHLQNTPKLRRLSCDFTVVRFGTVSWSAQQKTRTALFSSTCLSEETVQKYQIAHDKLHRAGKGTHFVYCPFLGQIADNLVLGNDEWYRGISAYMTDERRKSMIYWQRRLGELVQEKMIWKEQSRREFVGLMHSAIRNRFGKVSNEAKHAGGDLSTFFKREYERMRQLFVNCRTQEKFRENLMDFVTRTRPSVPADSTRSENELLLLACEADWREGKDLCLLALASYRGKETEKYLDQGEE</sequence>
<dbReference type="Proteomes" id="UP000012081">
    <property type="component" value="Unassembled WGS sequence"/>
</dbReference>
<dbReference type="OrthoDB" id="2987807at2"/>
<dbReference type="STRING" id="1300222.I532_18157"/>
<dbReference type="GO" id="GO:0051607">
    <property type="term" value="P:defense response to virus"/>
    <property type="evidence" value="ECO:0007669"/>
    <property type="project" value="InterPro"/>
</dbReference>
<evidence type="ECO:0000313" key="1">
    <source>
        <dbReference type="EMBL" id="EMT51170.1"/>
    </source>
</evidence>
<dbReference type="RefSeq" id="WP_003389992.1">
    <property type="nucleotide sequence ID" value="NZ_APBN01000009.1"/>
</dbReference>
<organism evidence="1 2">
    <name type="scientific">Brevibacillus borstelensis AK1</name>
    <dbReference type="NCBI Taxonomy" id="1300222"/>
    <lineage>
        <taxon>Bacteria</taxon>
        <taxon>Bacillati</taxon>
        <taxon>Bacillota</taxon>
        <taxon>Bacilli</taxon>
        <taxon>Bacillales</taxon>
        <taxon>Paenibacillaceae</taxon>
        <taxon>Brevibacillus</taxon>
    </lineage>
</organism>
<comment type="caution">
    <text evidence="1">The sequence shown here is derived from an EMBL/GenBank/DDBJ whole genome shotgun (WGS) entry which is preliminary data.</text>
</comment>
<protein>
    <submittedName>
        <fullName evidence="1">CRISPR-associated protein</fullName>
    </submittedName>
</protein>
<name>M8E6V2_9BACL</name>
<proteinExistence type="predicted"/>
<accession>M8E6V2</accession>
<dbReference type="EMBL" id="APBN01000009">
    <property type="protein sequence ID" value="EMT51170.1"/>
    <property type="molecule type" value="Genomic_DNA"/>
</dbReference>
<dbReference type="PATRIC" id="fig|1300222.3.peg.3805"/>
<evidence type="ECO:0000313" key="2">
    <source>
        <dbReference type="Proteomes" id="UP000012081"/>
    </source>
</evidence>
<dbReference type="InterPro" id="IPR027811">
    <property type="entry name" value="CRISPR-assoc_Csx13_C"/>
</dbReference>
<dbReference type="NCBIfam" id="TIGR03486">
    <property type="entry name" value="cas_csx13_C"/>
    <property type="match status" value="1"/>
</dbReference>
<dbReference type="AlphaFoldDB" id="M8E6V2"/>